<dbReference type="SUPFAM" id="SSF50486">
    <property type="entry name" value="FMT C-terminal domain-like"/>
    <property type="match status" value="1"/>
</dbReference>
<evidence type="ECO:0000259" key="6">
    <source>
        <dbReference type="Pfam" id="PF00551"/>
    </source>
</evidence>
<evidence type="ECO:0000313" key="9">
    <source>
        <dbReference type="Proteomes" id="UP001063782"/>
    </source>
</evidence>
<evidence type="ECO:0000256" key="3">
    <source>
        <dbReference type="ARBA" id="ARBA00022679"/>
    </source>
</evidence>
<dbReference type="InterPro" id="IPR005793">
    <property type="entry name" value="Formyl_trans_C"/>
</dbReference>
<evidence type="ECO:0000259" key="7">
    <source>
        <dbReference type="Pfam" id="PF02911"/>
    </source>
</evidence>
<dbReference type="SUPFAM" id="SSF53328">
    <property type="entry name" value="Formyltransferase"/>
    <property type="match status" value="1"/>
</dbReference>
<dbReference type="EMBL" id="CP089977">
    <property type="protein sequence ID" value="UXZ03992.1"/>
    <property type="molecule type" value="Genomic_DNA"/>
</dbReference>
<evidence type="ECO:0000256" key="1">
    <source>
        <dbReference type="ARBA" id="ARBA00010699"/>
    </source>
</evidence>
<comment type="function">
    <text evidence="5">Attaches a formyl group to the free amino group of methionyl-tRNA(fMet). The formyl group appears to play a dual role in the initiator identity of N-formylmethionyl-tRNA by promoting its recognition by IF2 and preventing the misappropriation of this tRNA by the elongation apparatus.</text>
</comment>
<dbReference type="InterPro" id="IPR002376">
    <property type="entry name" value="Formyl_transf_N"/>
</dbReference>
<feature type="binding site" evidence="5">
    <location>
        <begin position="118"/>
        <end position="121"/>
    </location>
    <ligand>
        <name>(6S)-5,6,7,8-tetrahydrofolate</name>
        <dbReference type="ChEBI" id="CHEBI:57453"/>
    </ligand>
</feature>
<evidence type="ECO:0000256" key="2">
    <source>
        <dbReference type="ARBA" id="ARBA00012261"/>
    </source>
</evidence>
<dbReference type="EC" id="2.1.2.9" evidence="2 5"/>
<dbReference type="RefSeq" id="WP_263075467.1">
    <property type="nucleotide sequence ID" value="NZ_CP089977.1"/>
</dbReference>
<dbReference type="HAMAP" id="MF_00182">
    <property type="entry name" value="Formyl_trans"/>
    <property type="match status" value="1"/>
</dbReference>
<dbReference type="NCBIfam" id="TIGR00460">
    <property type="entry name" value="fmt"/>
    <property type="match status" value="1"/>
</dbReference>
<gene>
    <name evidence="5 8" type="primary">fmt</name>
    <name evidence="8" type="ORF">LU297_04980</name>
</gene>
<evidence type="ECO:0000256" key="4">
    <source>
        <dbReference type="ARBA" id="ARBA00022917"/>
    </source>
</evidence>
<dbReference type="GO" id="GO:0004479">
    <property type="term" value="F:methionyl-tRNA formyltransferase activity"/>
    <property type="evidence" value="ECO:0007669"/>
    <property type="project" value="UniProtKB-EC"/>
</dbReference>
<feature type="domain" description="Formyl transferase N-terminal" evidence="6">
    <location>
        <begin position="1"/>
        <end position="189"/>
    </location>
</feature>
<dbReference type="PANTHER" id="PTHR11138">
    <property type="entry name" value="METHIONYL-TRNA FORMYLTRANSFERASE"/>
    <property type="match status" value="1"/>
</dbReference>
<keyword evidence="3 5" id="KW-0808">Transferase</keyword>
<dbReference type="Gene3D" id="3.40.50.12230">
    <property type="match status" value="1"/>
</dbReference>
<dbReference type="Pfam" id="PF00551">
    <property type="entry name" value="Formyl_trans_N"/>
    <property type="match status" value="1"/>
</dbReference>
<evidence type="ECO:0000313" key="8">
    <source>
        <dbReference type="EMBL" id="UXZ03992.1"/>
    </source>
</evidence>
<dbReference type="InterPro" id="IPR041711">
    <property type="entry name" value="Met-tRNA-FMT_N"/>
</dbReference>
<keyword evidence="9" id="KW-1185">Reference proteome</keyword>
<proteinExistence type="inferred from homology"/>
<comment type="similarity">
    <text evidence="1 5">Belongs to the Fmt family.</text>
</comment>
<dbReference type="InterPro" id="IPR036477">
    <property type="entry name" value="Formyl_transf_N_sf"/>
</dbReference>
<evidence type="ECO:0000256" key="5">
    <source>
        <dbReference type="HAMAP-Rule" id="MF_00182"/>
    </source>
</evidence>
<name>A0ABY6F1V1_9GAMM</name>
<dbReference type="InterPro" id="IPR005794">
    <property type="entry name" value="Fmt"/>
</dbReference>
<sequence>MRVVFAGTPEFAAVALQKLIDEKEALNIDIVAVYTQPDRRSGRGQKITMSAVKNVALANGIAVEQPESFSLKHELGQVCRETLQSYQADVMIVAAYGLILPKAVLEMPKYGCLNIHASLLPKWRGAAPIHRAILSGDATTGITIMQMNQGLDAGDMLYKVACPIQDDDTTATLHDTLAVLGGEAIVTVLADLVNFQANAIPQNDADATYADKVFTQDGLIDWRQSAHHIQRQIRALSAYTYVNQERIKVISVLPVKPEQTTNEPAGKIISVGKKAILVSCGTNEQGVAHLLNITGMQWAGGKMLNAEQIANANKLNDGDVFEIKADE</sequence>
<dbReference type="Proteomes" id="UP001063782">
    <property type="component" value="Chromosome"/>
</dbReference>
<organism evidence="8 9">
    <name type="scientific">Moraxella nasicaprae</name>
    <dbReference type="NCBI Taxonomy" id="2904122"/>
    <lineage>
        <taxon>Bacteria</taxon>
        <taxon>Pseudomonadati</taxon>
        <taxon>Pseudomonadota</taxon>
        <taxon>Gammaproteobacteria</taxon>
        <taxon>Moraxellales</taxon>
        <taxon>Moraxellaceae</taxon>
        <taxon>Moraxella</taxon>
    </lineage>
</organism>
<accession>A0ABY6F1V1</accession>
<protein>
    <recommendedName>
        <fullName evidence="2 5">Methionyl-tRNA formyltransferase</fullName>
        <ecNumber evidence="2 5">2.1.2.9</ecNumber>
    </recommendedName>
</protein>
<dbReference type="CDD" id="cd08646">
    <property type="entry name" value="FMT_core_Met-tRNA-FMT_N"/>
    <property type="match status" value="1"/>
</dbReference>
<dbReference type="InterPro" id="IPR044135">
    <property type="entry name" value="Met-tRNA-FMT_C"/>
</dbReference>
<dbReference type="CDD" id="cd08704">
    <property type="entry name" value="Met_tRNA_FMT_C"/>
    <property type="match status" value="1"/>
</dbReference>
<dbReference type="InterPro" id="IPR011034">
    <property type="entry name" value="Formyl_transferase-like_C_sf"/>
</dbReference>
<reference evidence="8" key="1">
    <citation type="submission" date="2021-12" db="EMBL/GenBank/DDBJ databases">
        <title>taxonomy of Moraxella sp. ZY201224.</title>
        <authorList>
            <person name="Li F."/>
        </authorList>
    </citation>
    <scope>NUCLEOTIDE SEQUENCE</scope>
    <source>
        <strain evidence="8">ZY201224</strain>
    </source>
</reference>
<keyword evidence="4 5" id="KW-0648">Protein biosynthesis</keyword>
<comment type="catalytic activity">
    <reaction evidence="5">
        <text>L-methionyl-tRNA(fMet) + (6R)-10-formyltetrahydrofolate = N-formyl-L-methionyl-tRNA(fMet) + (6S)-5,6,7,8-tetrahydrofolate + H(+)</text>
        <dbReference type="Rhea" id="RHEA:24380"/>
        <dbReference type="Rhea" id="RHEA-COMP:9952"/>
        <dbReference type="Rhea" id="RHEA-COMP:9953"/>
        <dbReference type="ChEBI" id="CHEBI:15378"/>
        <dbReference type="ChEBI" id="CHEBI:57453"/>
        <dbReference type="ChEBI" id="CHEBI:78530"/>
        <dbReference type="ChEBI" id="CHEBI:78844"/>
        <dbReference type="ChEBI" id="CHEBI:195366"/>
        <dbReference type="EC" id="2.1.2.9"/>
    </reaction>
</comment>
<dbReference type="PANTHER" id="PTHR11138:SF5">
    <property type="entry name" value="METHIONYL-TRNA FORMYLTRANSFERASE, MITOCHONDRIAL"/>
    <property type="match status" value="1"/>
</dbReference>
<feature type="domain" description="Formyl transferase C-terminal" evidence="7">
    <location>
        <begin position="214"/>
        <end position="312"/>
    </location>
</feature>
<dbReference type="Pfam" id="PF02911">
    <property type="entry name" value="Formyl_trans_C"/>
    <property type="match status" value="1"/>
</dbReference>